<dbReference type="AlphaFoldDB" id="A0A4C1YDX1"/>
<feature type="compositionally biased region" description="Basic residues" evidence="1">
    <location>
        <begin position="49"/>
        <end position="58"/>
    </location>
</feature>
<evidence type="ECO:0000256" key="1">
    <source>
        <dbReference type="SAM" id="MobiDB-lite"/>
    </source>
</evidence>
<protein>
    <submittedName>
        <fullName evidence="2">Uncharacterized protein</fullName>
    </submittedName>
</protein>
<keyword evidence="3" id="KW-1185">Reference proteome</keyword>
<sequence length="69" mass="7493">MRGGGCEMGASLGRPPTTAHDEAGFTTAECLVKRTLARRTKNSLEERRVRRARSRRPTRAAAAPALGEK</sequence>
<name>A0A4C1YDX1_EUMVA</name>
<comment type="caution">
    <text evidence="2">The sequence shown here is derived from an EMBL/GenBank/DDBJ whole genome shotgun (WGS) entry which is preliminary data.</text>
</comment>
<dbReference type="Proteomes" id="UP000299102">
    <property type="component" value="Unassembled WGS sequence"/>
</dbReference>
<gene>
    <name evidence="2" type="ORF">EVAR_59074_1</name>
</gene>
<evidence type="ECO:0000313" key="3">
    <source>
        <dbReference type="Proteomes" id="UP000299102"/>
    </source>
</evidence>
<accession>A0A4C1YDX1</accession>
<reference evidence="2 3" key="1">
    <citation type="journal article" date="2019" name="Commun. Biol.">
        <title>The bagworm genome reveals a unique fibroin gene that provides high tensile strength.</title>
        <authorList>
            <person name="Kono N."/>
            <person name="Nakamura H."/>
            <person name="Ohtoshi R."/>
            <person name="Tomita M."/>
            <person name="Numata K."/>
            <person name="Arakawa K."/>
        </authorList>
    </citation>
    <scope>NUCLEOTIDE SEQUENCE [LARGE SCALE GENOMIC DNA]</scope>
</reference>
<feature type="region of interest" description="Disordered" evidence="1">
    <location>
        <begin position="40"/>
        <end position="69"/>
    </location>
</feature>
<organism evidence="2 3">
    <name type="scientific">Eumeta variegata</name>
    <name type="common">Bagworm moth</name>
    <name type="synonym">Eumeta japonica</name>
    <dbReference type="NCBI Taxonomy" id="151549"/>
    <lineage>
        <taxon>Eukaryota</taxon>
        <taxon>Metazoa</taxon>
        <taxon>Ecdysozoa</taxon>
        <taxon>Arthropoda</taxon>
        <taxon>Hexapoda</taxon>
        <taxon>Insecta</taxon>
        <taxon>Pterygota</taxon>
        <taxon>Neoptera</taxon>
        <taxon>Endopterygota</taxon>
        <taxon>Lepidoptera</taxon>
        <taxon>Glossata</taxon>
        <taxon>Ditrysia</taxon>
        <taxon>Tineoidea</taxon>
        <taxon>Psychidae</taxon>
        <taxon>Oiketicinae</taxon>
        <taxon>Eumeta</taxon>
    </lineage>
</organism>
<feature type="compositionally biased region" description="Low complexity" evidence="1">
    <location>
        <begin position="59"/>
        <end position="69"/>
    </location>
</feature>
<feature type="region of interest" description="Disordered" evidence="1">
    <location>
        <begin position="1"/>
        <end position="24"/>
    </location>
</feature>
<dbReference type="EMBL" id="BGZK01001164">
    <property type="protein sequence ID" value="GBP73184.1"/>
    <property type="molecule type" value="Genomic_DNA"/>
</dbReference>
<evidence type="ECO:0000313" key="2">
    <source>
        <dbReference type="EMBL" id="GBP73184.1"/>
    </source>
</evidence>
<proteinExistence type="predicted"/>